<proteinExistence type="predicted"/>
<evidence type="ECO:0000313" key="7">
    <source>
        <dbReference type="Proteomes" id="UP001365542"/>
    </source>
</evidence>
<feature type="region of interest" description="Disordered" evidence="4">
    <location>
        <begin position="243"/>
        <end position="423"/>
    </location>
</feature>
<comment type="caution">
    <text evidence="6">The sequence shown here is derived from an EMBL/GenBank/DDBJ whole genome shotgun (WGS) entry which is preliminary data.</text>
</comment>
<keyword evidence="1" id="KW-0479">Metal-binding</keyword>
<feature type="compositionally biased region" description="Polar residues" evidence="4">
    <location>
        <begin position="296"/>
        <end position="321"/>
    </location>
</feature>
<evidence type="ECO:0000259" key="5">
    <source>
        <dbReference type="PROSITE" id="PS51793"/>
    </source>
</evidence>
<feature type="compositionally biased region" description="Polar residues" evidence="4">
    <location>
        <begin position="256"/>
        <end position="269"/>
    </location>
</feature>
<evidence type="ECO:0000256" key="4">
    <source>
        <dbReference type="SAM" id="MobiDB-lite"/>
    </source>
</evidence>
<dbReference type="AlphaFoldDB" id="A0AAV9XG94"/>
<keyword evidence="7" id="KW-1185">Reference proteome</keyword>
<accession>A0AAV9XG94</accession>
<dbReference type="PROSITE" id="PS51793">
    <property type="entry name" value="MIS18"/>
    <property type="match status" value="1"/>
</dbReference>
<feature type="compositionally biased region" description="Basic and acidic residues" evidence="4">
    <location>
        <begin position="347"/>
        <end position="362"/>
    </location>
</feature>
<dbReference type="Proteomes" id="UP001365542">
    <property type="component" value="Unassembled WGS sequence"/>
</dbReference>
<dbReference type="GO" id="GO:0046872">
    <property type="term" value="F:metal ion binding"/>
    <property type="evidence" value="ECO:0007669"/>
    <property type="project" value="UniProtKB-KW"/>
</dbReference>
<feature type="domain" description="Mis18" evidence="5">
    <location>
        <begin position="27"/>
        <end position="124"/>
    </location>
</feature>
<evidence type="ECO:0000256" key="3">
    <source>
        <dbReference type="SAM" id="Coils"/>
    </source>
</evidence>
<feature type="region of interest" description="Disordered" evidence="4">
    <location>
        <begin position="1"/>
        <end position="22"/>
    </location>
</feature>
<feature type="compositionally biased region" description="Basic residues" evidence="4">
    <location>
        <begin position="363"/>
        <end position="384"/>
    </location>
</feature>
<keyword evidence="2" id="KW-0862">Zinc</keyword>
<feature type="compositionally biased region" description="Polar residues" evidence="4">
    <location>
        <begin position="7"/>
        <end position="19"/>
    </location>
</feature>
<dbReference type="Pfam" id="PF03226">
    <property type="entry name" value="Yippee-Mis18"/>
    <property type="match status" value="1"/>
</dbReference>
<evidence type="ECO:0000256" key="1">
    <source>
        <dbReference type="ARBA" id="ARBA00022723"/>
    </source>
</evidence>
<dbReference type="InterPro" id="IPR004910">
    <property type="entry name" value="Yippee/Mis18/Cereblon"/>
</dbReference>
<reference evidence="6 7" key="1">
    <citation type="submission" date="2019-10" db="EMBL/GenBank/DDBJ databases">
        <authorList>
            <person name="Palmer J.M."/>
        </authorList>
    </citation>
    <scope>NUCLEOTIDE SEQUENCE [LARGE SCALE GENOMIC DNA]</scope>
    <source>
        <strain evidence="6 7">TWF694</strain>
    </source>
</reference>
<keyword evidence="3" id="KW-0175">Coiled coil</keyword>
<feature type="coiled-coil region" evidence="3">
    <location>
        <begin position="182"/>
        <end position="216"/>
    </location>
</feature>
<evidence type="ECO:0000256" key="2">
    <source>
        <dbReference type="ARBA" id="ARBA00022833"/>
    </source>
</evidence>
<dbReference type="InterPro" id="IPR034752">
    <property type="entry name" value="Mis18"/>
</dbReference>
<evidence type="ECO:0000313" key="6">
    <source>
        <dbReference type="EMBL" id="KAK6541097.1"/>
    </source>
</evidence>
<name>A0AAV9XG94_9PEZI</name>
<organism evidence="6 7">
    <name type="scientific">Orbilia ellipsospora</name>
    <dbReference type="NCBI Taxonomy" id="2528407"/>
    <lineage>
        <taxon>Eukaryota</taxon>
        <taxon>Fungi</taxon>
        <taxon>Dikarya</taxon>
        <taxon>Ascomycota</taxon>
        <taxon>Pezizomycotina</taxon>
        <taxon>Orbiliomycetes</taxon>
        <taxon>Orbiliales</taxon>
        <taxon>Orbiliaceae</taxon>
        <taxon>Orbilia</taxon>
    </lineage>
</organism>
<feature type="compositionally biased region" description="Basic and acidic residues" evidence="4">
    <location>
        <begin position="395"/>
        <end position="408"/>
    </location>
</feature>
<sequence length="423" mass="46713">MPPKPDTVSTQHGGSSNIQPPILLDRPFTVSCKHCRTILGDSSAAECSIEALKVIVLSHGTNLAISETAKTPKKGGEDEVSIYHVIKCEDCKHSIGRKYVAIPKYPQIQEKVSLFTSQTNIYYHGVPAPTNDGTENDRNYDVGDESLIELEPTQSDMIQDITQLKRFCLLLSDGQDNLAAQVAQQQQNKSNTTSEMRDLQIRLASLEDSLKIVIANQDKLMAQMKLQSKRSYSDFAVEIPVFRRQRSSSPKPAAADNNQNQSKLQQQHMSPPPSMLSEDRASDTNSTDDILENKHVSSSTADYMKSKTQPRQADSSCTDSNPDSRKTASNRKEITPTNTPIVISDGDENRGDGDNDPDTHSEKKVKRVKRASLAKHARSYRGRGGRASTGSVVLHELRIEMDRDERSSDGGSVGRVTRSKKST</sequence>
<dbReference type="EMBL" id="JAVHJO010000004">
    <property type="protein sequence ID" value="KAK6541097.1"/>
    <property type="molecule type" value="Genomic_DNA"/>
</dbReference>
<protein>
    <recommendedName>
        <fullName evidence="5">Mis18 domain-containing protein</fullName>
    </recommendedName>
</protein>
<feature type="compositionally biased region" description="Basic and acidic residues" evidence="4">
    <location>
        <begin position="322"/>
        <end position="334"/>
    </location>
</feature>
<gene>
    <name evidence="6" type="ORF">TWF694_008472</name>
</gene>